<keyword evidence="10" id="KW-0067">ATP-binding</keyword>
<dbReference type="InterPro" id="IPR036890">
    <property type="entry name" value="HATPase_C_sf"/>
</dbReference>
<dbReference type="InterPro" id="IPR003594">
    <property type="entry name" value="HATPase_dom"/>
</dbReference>
<dbReference type="SMART" id="SM00387">
    <property type="entry name" value="HATPase_c"/>
    <property type="match status" value="1"/>
</dbReference>
<keyword evidence="12" id="KW-0472">Membrane</keyword>
<dbReference type="Pfam" id="PF00512">
    <property type="entry name" value="HisKA"/>
    <property type="match status" value="1"/>
</dbReference>
<keyword evidence="11" id="KW-0902">Two-component regulatory system</keyword>
<dbReference type="STRING" id="360412.LARV_02893"/>
<evidence type="ECO:0000313" key="16">
    <source>
        <dbReference type="Proteomes" id="UP000055060"/>
    </source>
</evidence>
<keyword evidence="13" id="KW-0175">Coiled coil</keyword>
<dbReference type="EC" id="2.7.13.3" evidence="4"/>
<dbReference type="RefSeq" id="WP_075074311.1">
    <property type="nucleotide sequence ID" value="NZ_DF967972.1"/>
</dbReference>
<comment type="catalytic activity">
    <reaction evidence="1">
        <text>ATP + protein L-histidine = ADP + protein N-phospho-L-histidine.</text>
        <dbReference type="EC" id="2.7.13.3"/>
    </reaction>
</comment>
<evidence type="ECO:0000256" key="2">
    <source>
        <dbReference type="ARBA" id="ARBA00004236"/>
    </source>
</evidence>
<organism evidence="15">
    <name type="scientific">Longilinea arvoryzae</name>
    <dbReference type="NCBI Taxonomy" id="360412"/>
    <lineage>
        <taxon>Bacteria</taxon>
        <taxon>Bacillati</taxon>
        <taxon>Chloroflexota</taxon>
        <taxon>Anaerolineae</taxon>
        <taxon>Anaerolineales</taxon>
        <taxon>Anaerolineaceae</taxon>
        <taxon>Longilinea</taxon>
    </lineage>
</organism>
<evidence type="ECO:0000256" key="1">
    <source>
        <dbReference type="ARBA" id="ARBA00000085"/>
    </source>
</evidence>
<gene>
    <name evidence="15" type="ORF">LARV_02893</name>
</gene>
<evidence type="ECO:0000256" key="11">
    <source>
        <dbReference type="ARBA" id="ARBA00023012"/>
    </source>
</evidence>
<accession>A0A0S7BLC9</accession>
<dbReference type="CDD" id="cd00082">
    <property type="entry name" value="HisKA"/>
    <property type="match status" value="1"/>
</dbReference>
<proteinExistence type="predicted"/>
<reference evidence="15" key="1">
    <citation type="submission" date="2015-07" db="EMBL/GenBank/DDBJ databases">
        <title>Draft Genome Sequences of Anaerolinea thermolimosa IMO-1, Bellilinea caldifistulae GOMI-1, Leptolinea tardivitalis YMTK-2, Levilinea saccharolytica KIBI-1,Longilinea arvoryzae KOME-1, Previously Described as Members of the Anaerolineaceae (Chloroflexi).</title>
        <authorList>
            <person name="Sekiguchi Y."/>
            <person name="Ohashi A."/>
            <person name="Matsuura N."/>
            <person name="Tourlousse M.D."/>
        </authorList>
    </citation>
    <scope>NUCLEOTIDE SEQUENCE [LARGE SCALE GENOMIC DNA]</scope>
    <source>
        <strain evidence="15">KOME-1</strain>
    </source>
</reference>
<dbReference type="InterPro" id="IPR036097">
    <property type="entry name" value="HisK_dim/P_sf"/>
</dbReference>
<dbReference type="Pfam" id="PF02518">
    <property type="entry name" value="HATPase_c"/>
    <property type="match status" value="1"/>
</dbReference>
<dbReference type="GO" id="GO:0005524">
    <property type="term" value="F:ATP binding"/>
    <property type="evidence" value="ECO:0007669"/>
    <property type="project" value="UniProtKB-KW"/>
</dbReference>
<dbReference type="GO" id="GO:0045121">
    <property type="term" value="C:membrane raft"/>
    <property type="evidence" value="ECO:0007669"/>
    <property type="project" value="UniProtKB-SubCell"/>
</dbReference>
<evidence type="ECO:0000256" key="9">
    <source>
        <dbReference type="ARBA" id="ARBA00022777"/>
    </source>
</evidence>
<keyword evidence="6" id="KW-0597">Phosphoprotein</keyword>
<dbReference type="FunFam" id="3.30.565.10:FF:000023">
    <property type="entry name" value="PAS domain-containing sensor histidine kinase"/>
    <property type="match status" value="1"/>
</dbReference>
<dbReference type="GO" id="GO:0000155">
    <property type="term" value="F:phosphorelay sensor kinase activity"/>
    <property type="evidence" value="ECO:0007669"/>
    <property type="project" value="InterPro"/>
</dbReference>
<feature type="coiled-coil region" evidence="13">
    <location>
        <begin position="70"/>
        <end position="118"/>
    </location>
</feature>
<keyword evidence="5" id="KW-1003">Cell membrane</keyword>
<protein>
    <recommendedName>
        <fullName evidence="4">histidine kinase</fullName>
        <ecNumber evidence="4">2.7.13.3</ecNumber>
    </recommendedName>
</protein>
<keyword evidence="9 15" id="KW-0418">Kinase</keyword>
<dbReference type="InterPro" id="IPR003661">
    <property type="entry name" value="HisK_dim/P_dom"/>
</dbReference>
<dbReference type="CDD" id="cd16922">
    <property type="entry name" value="HATPase_EvgS-ArcB-TorS-like"/>
    <property type="match status" value="1"/>
</dbReference>
<dbReference type="Gene3D" id="3.30.565.10">
    <property type="entry name" value="Histidine kinase-like ATPase, C-terminal domain"/>
    <property type="match status" value="1"/>
</dbReference>
<evidence type="ECO:0000256" key="3">
    <source>
        <dbReference type="ARBA" id="ARBA00004314"/>
    </source>
</evidence>
<dbReference type="SUPFAM" id="SSF47384">
    <property type="entry name" value="Homodimeric domain of signal transducing histidine kinase"/>
    <property type="match status" value="1"/>
</dbReference>
<evidence type="ECO:0000256" key="4">
    <source>
        <dbReference type="ARBA" id="ARBA00012438"/>
    </source>
</evidence>
<dbReference type="EMBL" id="DF967972">
    <property type="protein sequence ID" value="GAP15112.1"/>
    <property type="molecule type" value="Genomic_DNA"/>
</dbReference>
<evidence type="ECO:0000256" key="5">
    <source>
        <dbReference type="ARBA" id="ARBA00022475"/>
    </source>
</evidence>
<dbReference type="Gene3D" id="1.10.287.130">
    <property type="match status" value="1"/>
</dbReference>
<dbReference type="PROSITE" id="PS50109">
    <property type="entry name" value="HIS_KIN"/>
    <property type="match status" value="1"/>
</dbReference>
<evidence type="ECO:0000256" key="6">
    <source>
        <dbReference type="ARBA" id="ARBA00022553"/>
    </source>
</evidence>
<dbReference type="SMART" id="SM00388">
    <property type="entry name" value="HisKA"/>
    <property type="match status" value="1"/>
</dbReference>
<evidence type="ECO:0000259" key="14">
    <source>
        <dbReference type="PROSITE" id="PS50109"/>
    </source>
</evidence>
<dbReference type="GO" id="GO:0005886">
    <property type="term" value="C:plasma membrane"/>
    <property type="evidence" value="ECO:0007669"/>
    <property type="project" value="UniProtKB-SubCell"/>
</dbReference>
<evidence type="ECO:0000256" key="12">
    <source>
        <dbReference type="ARBA" id="ARBA00023136"/>
    </source>
</evidence>
<evidence type="ECO:0000313" key="15">
    <source>
        <dbReference type="EMBL" id="GAP15112.1"/>
    </source>
</evidence>
<evidence type="ECO:0000256" key="8">
    <source>
        <dbReference type="ARBA" id="ARBA00022741"/>
    </source>
</evidence>
<dbReference type="InterPro" id="IPR004358">
    <property type="entry name" value="Sig_transdc_His_kin-like_C"/>
</dbReference>
<keyword evidence="16" id="KW-1185">Reference proteome</keyword>
<evidence type="ECO:0000256" key="10">
    <source>
        <dbReference type="ARBA" id="ARBA00022840"/>
    </source>
</evidence>
<dbReference type="PANTHER" id="PTHR43711">
    <property type="entry name" value="TWO-COMPONENT HISTIDINE KINASE"/>
    <property type="match status" value="1"/>
</dbReference>
<keyword evidence="8" id="KW-0547">Nucleotide-binding</keyword>
<dbReference type="Proteomes" id="UP000055060">
    <property type="component" value="Unassembled WGS sequence"/>
</dbReference>
<dbReference type="PRINTS" id="PR00344">
    <property type="entry name" value="BCTRLSENSOR"/>
</dbReference>
<dbReference type="InterPro" id="IPR050736">
    <property type="entry name" value="Sensor_HK_Regulatory"/>
</dbReference>
<keyword evidence="7" id="KW-0808">Transferase</keyword>
<evidence type="ECO:0000256" key="13">
    <source>
        <dbReference type="SAM" id="Coils"/>
    </source>
</evidence>
<sequence length="344" mass="38609">MTETGSLTPEILVARLGDSLVEKGLISPADLEKALQVQQAHTQKGQTPLLGKILIDMKLIDQPALDQVVTEQILQLRTALQEKNNQLEEANNFLELRVQERTAELQNALTKLAELSQLKSNFVANISHELRTPLTHIRGYLELLSSGDLGTVNNEQYRSLMTMQRSTDRLEKLIEDLIMFSMAEHGTINLHVKTVNINQLCKDLVEAFQQLANEHHHTLTFESNHNSANLQADREKMQWVIQQLIENAIKFTPDGGTIQVKTEKENEFIAVRVSDNGIGMPQERIDEIFEPFHQLDGSSTRKYGGTGLGLALVKKIIEAHGSMIRVTSQPGRGSTFEFLLRTAD</sequence>
<dbReference type="InterPro" id="IPR005467">
    <property type="entry name" value="His_kinase_dom"/>
</dbReference>
<evidence type="ECO:0000256" key="7">
    <source>
        <dbReference type="ARBA" id="ARBA00022679"/>
    </source>
</evidence>
<dbReference type="FunFam" id="1.10.287.130:FF:000001">
    <property type="entry name" value="Two-component sensor histidine kinase"/>
    <property type="match status" value="1"/>
</dbReference>
<name>A0A0S7BLC9_9CHLR</name>
<dbReference type="SUPFAM" id="SSF55874">
    <property type="entry name" value="ATPase domain of HSP90 chaperone/DNA topoisomerase II/histidine kinase"/>
    <property type="match status" value="1"/>
</dbReference>
<comment type="subcellular location">
    <subcellularLocation>
        <location evidence="2">Cell membrane</location>
    </subcellularLocation>
    <subcellularLocation>
        <location evidence="3">Membrane raft</location>
        <topology evidence="3">Multi-pass membrane protein</topology>
    </subcellularLocation>
</comment>
<dbReference type="PANTHER" id="PTHR43711:SF31">
    <property type="entry name" value="HISTIDINE KINASE"/>
    <property type="match status" value="1"/>
</dbReference>
<dbReference type="AlphaFoldDB" id="A0A0S7BLC9"/>
<dbReference type="SUPFAM" id="SSF160246">
    <property type="entry name" value="EspE N-terminal domain-like"/>
    <property type="match status" value="1"/>
</dbReference>
<dbReference type="OrthoDB" id="9790669at2"/>
<feature type="domain" description="Histidine kinase" evidence="14">
    <location>
        <begin position="125"/>
        <end position="344"/>
    </location>
</feature>
<dbReference type="InterPro" id="IPR037257">
    <property type="entry name" value="T2SS_E_N_sf"/>
</dbReference>